<sequence>MILGEHDESHAYDDEPALFGGPEGITVEHVNWLLKVCNIVQENPMTTLQQCSSSLFVLMVQRLLGFRVPGLQLEPNTFEKKVWNTTRVLEELSVVCGEDLLESYINPEAIVQGDPRQIALLVRVMYHIALHMIREREVAEQQATTDALQPHESNPKNAASSVTNTSKSSLQKNNAKQGEELVSQSPSNDSLAFTKELVAGWDRGVVPPPKRARGALIDPLSITELQQRIQILEQAFQQAGVHGRRSVPRPSGHDSRLHSSLDCAANRNADRKAVAELQNATHAVKTENLRTAKFVDSLQSVFRREVVNKRSCAERDALAAYREAAVTQRRHHAAIARQIRDEDDLIRKAAEALVESERNRLRLNSRLMTEQTAKIVTHNFAAIRETRRVLRDKNSKNATRIKDDVVMLRETVGSWRSYLSLS</sequence>
<dbReference type="GO" id="GO:0005813">
    <property type="term" value="C:centrosome"/>
    <property type="evidence" value="ECO:0007669"/>
    <property type="project" value="InterPro"/>
</dbReference>
<dbReference type="OMA" id="TSIRQCT"/>
<dbReference type="EMBL" id="CYKH01000903">
    <property type="protein sequence ID" value="CUG62341.1"/>
    <property type="molecule type" value="Genomic_DNA"/>
</dbReference>
<evidence type="ECO:0000256" key="1">
    <source>
        <dbReference type="SAM" id="MobiDB-lite"/>
    </source>
</evidence>
<evidence type="ECO:0000313" key="3">
    <source>
        <dbReference type="Proteomes" id="UP000051952"/>
    </source>
</evidence>
<dbReference type="VEuPathDB" id="TriTrypDB:BSAL_05720"/>
<dbReference type="AlphaFoldDB" id="A0A0S4IZ41"/>
<organism evidence="2 3">
    <name type="scientific">Bodo saltans</name>
    <name type="common">Flagellated protozoan</name>
    <dbReference type="NCBI Taxonomy" id="75058"/>
    <lineage>
        <taxon>Eukaryota</taxon>
        <taxon>Discoba</taxon>
        <taxon>Euglenozoa</taxon>
        <taxon>Kinetoplastea</taxon>
        <taxon>Metakinetoplastina</taxon>
        <taxon>Eubodonida</taxon>
        <taxon>Bodonidae</taxon>
        <taxon>Bodo</taxon>
    </lineage>
</organism>
<keyword evidence="3" id="KW-1185">Reference proteome</keyword>
<dbReference type="OrthoDB" id="545730at2759"/>
<dbReference type="Proteomes" id="UP000051952">
    <property type="component" value="Unassembled WGS sequence"/>
</dbReference>
<dbReference type="InterPro" id="IPR026619">
    <property type="entry name" value="CEP95"/>
</dbReference>
<dbReference type="PANTHER" id="PTHR22545">
    <property type="entry name" value="CENTROSOMAL PROTEIN OF 95 KDA"/>
    <property type="match status" value="1"/>
</dbReference>
<proteinExistence type="predicted"/>
<dbReference type="PANTHER" id="PTHR22545:SF0">
    <property type="entry name" value="CENTROSOMAL PROTEIN OF 95 KDA"/>
    <property type="match status" value="1"/>
</dbReference>
<reference evidence="3" key="1">
    <citation type="submission" date="2015-09" db="EMBL/GenBank/DDBJ databases">
        <authorList>
            <consortium name="Pathogen Informatics"/>
        </authorList>
    </citation>
    <scope>NUCLEOTIDE SEQUENCE [LARGE SCALE GENOMIC DNA]</scope>
    <source>
        <strain evidence="3">Lake Konstanz</strain>
    </source>
</reference>
<name>A0A0S4IZ41_BODSA</name>
<dbReference type="GO" id="GO:0000922">
    <property type="term" value="C:spindle pole"/>
    <property type="evidence" value="ECO:0007669"/>
    <property type="project" value="InterPro"/>
</dbReference>
<feature type="region of interest" description="Disordered" evidence="1">
    <location>
        <begin position="141"/>
        <end position="187"/>
    </location>
</feature>
<evidence type="ECO:0000313" key="2">
    <source>
        <dbReference type="EMBL" id="CUG62341.1"/>
    </source>
</evidence>
<accession>A0A0S4IZ41</accession>
<gene>
    <name evidence="2" type="ORF">BSAL_05720</name>
</gene>
<protein>
    <submittedName>
        <fullName evidence="2">Uncharacterized protein</fullName>
    </submittedName>
</protein>